<protein>
    <recommendedName>
        <fullName evidence="3">Aminoglycoside phosphotransferase domain-containing protein</fullName>
    </recommendedName>
</protein>
<organism evidence="1 2">
    <name type="scientific">Pisolithus tinctorius Marx 270</name>
    <dbReference type="NCBI Taxonomy" id="870435"/>
    <lineage>
        <taxon>Eukaryota</taxon>
        <taxon>Fungi</taxon>
        <taxon>Dikarya</taxon>
        <taxon>Basidiomycota</taxon>
        <taxon>Agaricomycotina</taxon>
        <taxon>Agaricomycetes</taxon>
        <taxon>Agaricomycetidae</taxon>
        <taxon>Boletales</taxon>
        <taxon>Sclerodermatineae</taxon>
        <taxon>Pisolithaceae</taxon>
        <taxon>Pisolithus</taxon>
    </lineage>
</organism>
<dbReference type="EMBL" id="KN831958">
    <property type="protein sequence ID" value="KIO08016.1"/>
    <property type="molecule type" value="Genomic_DNA"/>
</dbReference>
<dbReference type="STRING" id="870435.A0A0C3PHR0"/>
<evidence type="ECO:0000313" key="2">
    <source>
        <dbReference type="Proteomes" id="UP000054217"/>
    </source>
</evidence>
<sequence length="290" mass="31826">MLSDPSPYGFLHNPQLPSEEAIVNHCSQLGFPSGTALLDSSASVIAWIRCGPDVTLGEARTQDWAAQALRTAGASDILVPRVYHAFTADYRGLSIGYIAMEYIESINCKREDVELIAKAIEALIGLQAPAAATLGHMGGGTKSIVHSFFPEWLPNAHYRTDQDFYAHIHNILKFLRIDFRDDIDLSSYGRYLCPSDFNRGNFKKCTMGDGRLVVVVSNFHATCFMPIPFIEVALKKPRDPFSQLVVQKITNPYQPSGYAGPLIIASALLHQYGVGPVALPSGVHARRGHI</sequence>
<dbReference type="HOGENOM" id="CLU_057554_1_0_1"/>
<reference evidence="1 2" key="1">
    <citation type="submission" date="2014-04" db="EMBL/GenBank/DDBJ databases">
        <authorList>
            <consortium name="DOE Joint Genome Institute"/>
            <person name="Kuo A."/>
            <person name="Kohler A."/>
            <person name="Costa M.D."/>
            <person name="Nagy L.G."/>
            <person name="Floudas D."/>
            <person name="Copeland A."/>
            <person name="Barry K.W."/>
            <person name="Cichocki N."/>
            <person name="Veneault-Fourrey C."/>
            <person name="LaButti K."/>
            <person name="Lindquist E.A."/>
            <person name="Lipzen A."/>
            <person name="Lundell T."/>
            <person name="Morin E."/>
            <person name="Murat C."/>
            <person name="Sun H."/>
            <person name="Tunlid A."/>
            <person name="Henrissat B."/>
            <person name="Grigoriev I.V."/>
            <person name="Hibbett D.S."/>
            <person name="Martin F."/>
            <person name="Nordberg H.P."/>
            <person name="Cantor M.N."/>
            <person name="Hua S.X."/>
        </authorList>
    </citation>
    <scope>NUCLEOTIDE SEQUENCE [LARGE SCALE GENOMIC DNA]</scope>
    <source>
        <strain evidence="1 2">Marx 270</strain>
    </source>
</reference>
<accession>A0A0C3PHR0</accession>
<gene>
    <name evidence="1" type="ORF">M404DRAFT_997670</name>
</gene>
<evidence type="ECO:0000313" key="1">
    <source>
        <dbReference type="EMBL" id="KIO08016.1"/>
    </source>
</evidence>
<reference evidence="2" key="2">
    <citation type="submission" date="2015-01" db="EMBL/GenBank/DDBJ databases">
        <title>Evolutionary Origins and Diversification of the Mycorrhizal Mutualists.</title>
        <authorList>
            <consortium name="DOE Joint Genome Institute"/>
            <consortium name="Mycorrhizal Genomics Consortium"/>
            <person name="Kohler A."/>
            <person name="Kuo A."/>
            <person name="Nagy L.G."/>
            <person name="Floudas D."/>
            <person name="Copeland A."/>
            <person name="Barry K.W."/>
            <person name="Cichocki N."/>
            <person name="Veneault-Fourrey C."/>
            <person name="LaButti K."/>
            <person name="Lindquist E.A."/>
            <person name="Lipzen A."/>
            <person name="Lundell T."/>
            <person name="Morin E."/>
            <person name="Murat C."/>
            <person name="Riley R."/>
            <person name="Ohm R."/>
            <person name="Sun H."/>
            <person name="Tunlid A."/>
            <person name="Henrissat B."/>
            <person name="Grigoriev I.V."/>
            <person name="Hibbett D.S."/>
            <person name="Martin F."/>
        </authorList>
    </citation>
    <scope>NUCLEOTIDE SEQUENCE [LARGE SCALE GENOMIC DNA]</scope>
    <source>
        <strain evidence="2">Marx 270</strain>
    </source>
</reference>
<proteinExistence type="predicted"/>
<name>A0A0C3PHR0_PISTI</name>
<dbReference type="InParanoid" id="A0A0C3PHR0"/>
<evidence type="ECO:0008006" key="3">
    <source>
        <dbReference type="Google" id="ProtNLM"/>
    </source>
</evidence>
<dbReference type="OrthoDB" id="2603095at2759"/>
<keyword evidence="2" id="KW-1185">Reference proteome</keyword>
<dbReference type="Proteomes" id="UP000054217">
    <property type="component" value="Unassembled WGS sequence"/>
</dbReference>
<dbReference type="AlphaFoldDB" id="A0A0C3PHR0"/>